<comment type="caution">
    <text evidence="2">The sequence shown here is derived from an EMBL/GenBank/DDBJ whole genome shotgun (WGS) entry which is preliminary data.</text>
</comment>
<dbReference type="RefSeq" id="WP_105052043.1">
    <property type="nucleotide sequence ID" value="NZ_BMYG01000002.1"/>
</dbReference>
<dbReference type="AlphaFoldDB" id="A0A2S7UV01"/>
<dbReference type="Proteomes" id="UP000239007">
    <property type="component" value="Unassembled WGS sequence"/>
</dbReference>
<evidence type="ECO:0000313" key="3">
    <source>
        <dbReference type="Proteomes" id="UP000239007"/>
    </source>
</evidence>
<dbReference type="OrthoDB" id="570299at2"/>
<reference evidence="2 3" key="1">
    <citation type="submission" date="2016-12" db="EMBL/GenBank/DDBJ databases">
        <title>Diversity of luminous bacteria.</title>
        <authorList>
            <person name="Yoshizawa S."/>
            <person name="Kogure K."/>
        </authorList>
    </citation>
    <scope>NUCLEOTIDE SEQUENCE [LARGE SCALE GENOMIC DNA]</scope>
    <source>
        <strain evidence="2 3">SA4-48</strain>
    </source>
</reference>
<proteinExistence type="predicted"/>
<gene>
    <name evidence="2" type="ORF">BTO11_07680</name>
</gene>
<dbReference type="InterPro" id="IPR004027">
    <property type="entry name" value="SEC_C_motif"/>
</dbReference>
<dbReference type="EMBL" id="MSCH01000003">
    <property type="protein sequence ID" value="PQJ53558.1"/>
    <property type="molecule type" value="Genomic_DNA"/>
</dbReference>
<protein>
    <submittedName>
        <fullName evidence="2">Zinc chelation protein SecC</fullName>
    </submittedName>
</protein>
<organism evidence="2 3">
    <name type="scientific">Psychrosphaera saromensis</name>
    <dbReference type="NCBI Taxonomy" id="716813"/>
    <lineage>
        <taxon>Bacteria</taxon>
        <taxon>Pseudomonadati</taxon>
        <taxon>Pseudomonadota</taxon>
        <taxon>Gammaproteobacteria</taxon>
        <taxon>Alteromonadales</taxon>
        <taxon>Pseudoalteromonadaceae</taxon>
        <taxon>Psychrosphaera</taxon>
    </lineage>
</organism>
<keyword evidence="3" id="KW-1185">Reference proteome</keyword>
<evidence type="ECO:0000313" key="2">
    <source>
        <dbReference type="EMBL" id="PQJ53558.1"/>
    </source>
</evidence>
<accession>A0A2S7UV01</accession>
<dbReference type="InterPro" id="IPR026368">
    <property type="entry name" value="SWIM_PBPRA1643"/>
</dbReference>
<sequence>MSDKFFFKGRQPARLDHTNHGFNTKSNQKLGSKKFPLTLQVVSEQRKQEVEALVNEANLFANISVDDSTDAVESIEELTAVLNKIKPITFEKTPERNSPCSCGSGKKFKKCCG</sequence>
<name>A0A2S7UV01_9GAMM</name>
<dbReference type="Gene3D" id="3.10.450.50">
    <property type="match status" value="1"/>
</dbReference>
<dbReference type="Pfam" id="PF02810">
    <property type="entry name" value="SEC-C"/>
    <property type="match status" value="1"/>
</dbReference>
<feature type="region of interest" description="Disordered" evidence="1">
    <location>
        <begin position="92"/>
        <end position="113"/>
    </location>
</feature>
<dbReference type="NCBIfam" id="TIGR04102">
    <property type="entry name" value="SWIM_PBPRA1643"/>
    <property type="match status" value="1"/>
</dbReference>
<evidence type="ECO:0000256" key="1">
    <source>
        <dbReference type="SAM" id="MobiDB-lite"/>
    </source>
</evidence>
<dbReference type="SUPFAM" id="SSF103642">
    <property type="entry name" value="Sec-C motif"/>
    <property type="match status" value="1"/>
</dbReference>